<gene>
    <name evidence="2" type="ORF">CRHIZ90672A_00004318</name>
</gene>
<dbReference type="EMBL" id="CABFNQ020000645">
    <property type="protein sequence ID" value="CAH0020507.1"/>
    <property type="molecule type" value="Genomic_DNA"/>
</dbReference>
<reference evidence="2" key="1">
    <citation type="submission" date="2021-10" db="EMBL/GenBank/DDBJ databases">
        <authorList>
            <person name="Piombo E."/>
        </authorList>
    </citation>
    <scope>NUCLEOTIDE SEQUENCE</scope>
</reference>
<evidence type="ECO:0000256" key="1">
    <source>
        <dbReference type="SAM" id="MobiDB-lite"/>
    </source>
</evidence>
<feature type="compositionally biased region" description="Basic and acidic residues" evidence="1">
    <location>
        <begin position="257"/>
        <end position="266"/>
    </location>
</feature>
<feature type="region of interest" description="Disordered" evidence="1">
    <location>
        <begin position="1"/>
        <end position="55"/>
    </location>
</feature>
<feature type="compositionally biased region" description="Low complexity" evidence="1">
    <location>
        <begin position="290"/>
        <end position="309"/>
    </location>
</feature>
<keyword evidence="3" id="KW-1185">Reference proteome</keyword>
<accession>A0A9N9VBY3</accession>
<feature type="region of interest" description="Disordered" evidence="1">
    <location>
        <begin position="86"/>
        <end position="154"/>
    </location>
</feature>
<dbReference type="AlphaFoldDB" id="A0A9N9VBY3"/>
<comment type="caution">
    <text evidence="2">The sequence shown here is derived from an EMBL/GenBank/DDBJ whole genome shotgun (WGS) entry which is preliminary data.</text>
</comment>
<evidence type="ECO:0000313" key="2">
    <source>
        <dbReference type="EMBL" id="CAH0020507.1"/>
    </source>
</evidence>
<protein>
    <submittedName>
        <fullName evidence="2">Uncharacterized protein</fullName>
    </submittedName>
</protein>
<feature type="compositionally biased region" description="Basic and acidic residues" evidence="1">
    <location>
        <begin position="397"/>
        <end position="409"/>
    </location>
</feature>
<sequence>MVDPQSSRAGPTERESDEESVEETPPPSPMPPKREEESTLVQQCPESALATEPEDNAALKLLESYGALRTPAFDVVTGRMSQEHFKHPYPPAIPTLSRHPQLIPPSTNPLASPSFRWVPHSPGIEATRLSRPWDRQPPPVSGPPAQPEPAQTKDKWYNEVKYLNTKEFSQTEATKHHSSLPVLGLTYPVFLGSPTDPKATMTWLPRDLSPPAPPAHLPCYTPSCSSRGVPSTIAGSSRPAWSVSSGPALPNLHTKGHRQEPYELWRRPGRAPRAPRSPYEPQPRVKETAQETAASAAEPEAGPEPAGPSLRDELPHLVKEAAAHSGPAVSAPKMRCKPSMSKGHLKGHRQEPYASSKKPRARRAPSGPEIHDDFPHRAEGEARDATTSVDETGDALPIRERKPGVDKGKATSRPETNRLPI</sequence>
<dbReference type="Proteomes" id="UP000696573">
    <property type="component" value="Unassembled WGS sequence"/>
</dbReference>
<evidence type="ECO:0000313" key="3">
    <source>
        <dbReference type="Proteomes" id="UP000696573"/>
    </source>
</evidence>
<feature type="compositionally biased region" description="Pro residues" evidence="1">
    <location>
        <begin position="135"/>
        <end position="147"/>
    </location>
</feature>
<dbReference type="OrthoDB" id="5153642at2759"/>
<feature type="compositionally biased region" description="Basic and acidic residues" evidence="1">
    <location>
        <begin position="369"/>
        <end position="384"/>
    </location>
</feature>
<proteinExistence type="predicted"/>
<feature type="region of interest" description="Disordered" evidence="1">
    <location>
        <begin position="229"/>
        <end position="421"/>
    </location>
</feature>
<feature type="compositionally biased region" description="Basic and acidic residues" evidence="1">
    <location>
        <begin position="310"/>
        <end position="322"/>
    </location>
</feature>
<organism evidence="2 3">
    <name type="scientific">Clonostachys rhizophaga</name>
    <dbReference type="NCBI Taxonomy" id="160324"/>
    <lineage>
        <taxon>Eukaryota</taxon>
        <taxon>Fungi</taxon>
        <taxon>Dikarya</taxon>
        <taxon>Ascomycota</taxon>
        <taxon>Pezizomycotina</taxon>
        <taxon>Sordariomycetes</taxon>
        <taxon>Hypocreomycetidae</taxon>
        <taxon>Hypocreales</taxon>
        <taxon>Bionectriaceae</taxon>
        <taxon>Clonostachys</taxon>
    </lineage>
</organism>
<name>A0A9N9VBY3_9HYPO</name>